<dbReference type="InterPro" id="IPR012678">
    <property type="entry name" value="Ribosomal_uL23/eL15/eS24_sf"/>
</dbReference>
<organism evidence="5 6">
    <name type="scientific">Holospora obtusa F1</name>
    <dbReference type="NCBI Taxonomy" id="1399147"/>
    <lineage>
        <taxon>Bacteria</taxon>
        <taxon>Pseudomonadati</taxon>
        <taxon>Pseudomonadota</taxon>
        <taxon>Alphaproteobacteria</taxon>
        <taxon>Holosporales</taxon>
        <taxon>Holosporaceae</taxon>
        <taxon>Holospora</taxon>
    </lineage>
</organism>
<comment type="caution">
    <text evidence="5">The sequence shown here is derived from an EMBL/GenBank/DDBJ whole genome shotgun (WGS) entry which is preliminary data.</text>
</comment>
<dbReference type="GO" id="GO:0019843">
    <property type="term" value="F:rRNA binding"/>
    <property type="evidence" value="ECO:0007669"/>
    <property type="project" value="UniProtKB-UniRule"/>
</dbReference>
<evidence type="ECO:0000313" key="6">
    <source>
        <dbReference type="Proteomes" id="UP000019112"/>
    </source>
</evidence>
<accession>W6TE58</accession>
<evidence type="ECO:0000256" key="4">
    <source>
        <dbReference type="HAMAP-Rule" id="MF_01369"/>
    </source>
</evidence>
<dbReference type="Gene3D" id="3.30.70.330">
    <property type="match status" value="1"/>
</dbReference>
<dbReference type="GO" id="GO:0006412">
    <property type="term" value="P:translation"/>
    <property type="evidence" value="ECO:0007669"/>
    <property type="project" value="UniProtKB-UniRule"/>
</dbReference>
<comment type="subunit">
    <text evidence="4">Part of the 50S ribosomal subunit. Contacts protein L29, and trigger factor when it is bound to the ribosome.</text>
</comment>
<evidence type="ECO:0000256" key="2">
    <source>
        <dbReference type="ARBA" id="ARBA00022980"/>
    </source>
</evidence>
<dbReference type="GO" id="GO:0003735">
    <property type="term" value="F:structural constituent of ribosome"/>
    <property type="evidence" value="ECO:0007669"/>
    <property type="project" value="InterPro"/>
</dbReference>
<keyword evidence="4" id="KW-0699">rRNA-binding</keyword>
<protein>
    <recommendedName>
        <fullName evidence="4">Large ribosomal subunit protein uL23</fullName>
    </recommendedName>
</protein>
<keyword evidence="4" id="KW-0694">RNA-binding</keyword>
<keyword evidence="3 4" id="KW-0687">Ribonucleoprotein</keyword>
<dbReference type="STRING" id="1399147.P618_200600"/>
<dbReference type="HAMAP" id="MF_01369_B">
    <property type="entry name" value="Ribosomal_uL23_B"/>
    <property type="match status" value="1"/>
</dbReference>
<gene>
    <name evidence="4" type="primary">rplW</name>
    <name evidence="5" type="ORF">P618_200600</name>
</gene>
<dbReference type="EMBL" id="AWTR02000059">
    <property type="protein sequence ID" value="ETZ07206.1"/>
    <property type="molecule type" value="Genomic_DNA"/>
</dbReference>
<evidence type="ECO:0000313" key="5">
    <source>
        <dbReference type="EMBL" id="ETZ07206.1"/>
    </source>
</evidence>
<dbReference type="PANTHER" id="PTHR11620">
    <property type="entry name" value="60S RIBOSOMAL PROTEIN L23A"/>
    <property type="match status" value="1"/>
</dbReference>
<evidence type="ECO:0000256" key="3">
    <source>
        <dbReference type="ARBA" id="ARBA00023274"/>
    </source>
</evidence>
<evidence type="ECO:0000256" key="1">
    <source>
        <dbReference type="ARBA" id="ARBA00006700"/>
    </source>
</evidence>
<dbReference type="InterPro" id="IPR013025">
    <property type="entry name" value="Ribosomal_uL23-like"/>
</dbReference>
<dbReference type="GO" id="GO:1990904">
    <property type="term" value="C:ribonucleoprotein complex"/>
    <property type="evidence" value="ECO:0007669"/>
    <property type="project" value="UniProtKB-KW"/>
</dbReference>
<comment type="similarity">
    <text evidence="1 4">Belongs to the universal ribosomal protein uL23 family.</text>
</comment>
<keyword evidence="2 4" id="KW-0689">Ribosomal protein</keyword>
<dbReference type="Pfam" id="PF00276">
    <property type="entry name" value="Ribosomal_L23"/>
    <property type="match status" value="1"/>
</dbReference>
<dbReference type="GO" id="GO:0005840">
    <property type="term" value="C:ribosome"/>
    <property type="evidence" value="ECO:0007669"/>
    <property type="project" value="UniProtKB-KW"/>
</dbReference>
<dbReference type="RefSeq" id="WP_021827270.1">
    <property type="nucleotide sequence ID" value="NZ_AWTR02000059.1"/>
</dbReference>
<sequence>MIYRFWNRDRKKKMSEAQSLGVIICEIITEKSFLLNQKKNQRVFKVAVWANKIQIKEVLKRVLGVNVVSVNTLLVKGKSKRFKGRQGETAMYKKAVVRFPDGYALDQNFNFGE</sequence>
<keyword evidence="6" id="KW-1185">Reference proteome</keyword>
<dbReference type="eggNOG" id="COG0089">
    <property type="taxonomic scope" value="Bacteria"/>
</dbReference>
<comment type="function">
    <text evidence="4">One of the early assembly proteins it binds 23S rRNA. One of the proteins that surrounds the polypeptide exit tunnel on the outside of the ribosome. Forms the main docking site for trigger factor binding to the ribosome.</text>
</comment>
<dbReference type="Proteomes" id="UP000019112">
    <property type="component" value="Unassembled WGS sequence"/>
</dbReference>
<dbReference type="InterPro" id="IPR012677">
    <property type="entry name" value="Nucleotide-bd_a/b_plait_sf"/>
</dbReference>
<dbReference type="AlphaFoldDB" id="W6TE58"/>
<proteinExistence type="inferred from homology"/>
<reference evidence="5 6" key="1">
    <citation type="journal article" date="2014" name="FEMS Microbiol. Lett.">
        <title>Draft genome sequences of three Holospora species (Holospora obtusa, Holospora undulata, and Holospora elegans), endonuclear symbiotic bacteria of the ciliate Paramecium caudatum.</title>
        <authorList>
            <person name="Dohra H."/>
            <person name="Tanaka K."/>
            <person name="Suzuki T."/>
            <person name="Fujishima M."/>
            <person name="Suzuki H."/>
        </authorList>
    </citation>
    <scope>NUCLEOTIDE SEQUENCE [LARGE SCALE GENOMIC DNA]</scope>
    <source>
        <strain evidence="5 6">F1</strain>
    </source>
</reference>
<dbReference type="SUPFAM" id="SSF54189">
    <property type="entry name" value="Ribosomal proteins S24e, L23 and L15e"/>
    <property type="match status" value="1"/>
</dbReference>
<name>W6TE58_HOLOB</name>